<protein>
    <submittedName>
        <fullName evidence="1">SOS response-associated peptidase</fullName>
    </submittedName>
</protein>
<proteinExistence type="predicted"/>
<dbReference type="RefSeq" id="WP_166292699.1">
    <property type="nucleotide sequence ID" value="NZ_CP049863.1"/>
</dbReference>
<dbReference type="EMBL" id="CP049863">
    <property type="protein sequence ID" value="QIK64366.1"/>
    <property type="molecule type" value="Genomic_DNA"/>
</dbReference>
<dbReference type="GO" id="GO:0106300">
    <property type="term" value="P:protein-DNA covalent cross-linking repair"/>
    <property type="evidence" value="ECO:0007669"/>
    <property type="project" value="InterPro"/>
</dbReference>
<dbReference type="KEGG" id="lvi:G7068_14995"/>
<name>A0A6G7XIQ5_9MICO</name>
<dbReference type="SUPFAM" id="SSF143081">
    <property type="entry name" value="BB1717-like"/>
    <property type="match status" value="1"/>
</dbReference>
<reference evidence="1 2" key="1">
    <citation type="submission" date="2020-03" db="EMBL/GenBank/DDBJ databases">
        <title>Leucobacter sp. nov., isolated from beetles.</title>
        <authorList>
            <person name="Hyun D.-W."/>
            <person name="Bae J.-W."/>
        </authorList>
    </citation>
    <scope>NUCLEOTIDE SEQUENCE [LARGE SCALE GENOMIC DNA]</scope>
    <source>
        <strain evidence="1 2">HDW9C</strain>
    </source>
</reference>
<gene>
    <name evidence="1" type="ORF">G7068_14995</name>
</gene>
<organism evidence="1 2">
    <name type="scientific">Leucobacter viscericola</name>
    <dbReference type="NCBI Taxonomy" id="2714935"/>
    <lineage>
        <taxon>Bacteria</taxon>
        <taxon>Bacillati</taxon>
        <taxon>Actinomycetota</taxon>
        <taxon>Actinomycetes</taxon>
        <taxon>Micrococcales</taxon>
        <taxon>Microbacteriaceae</taxon>
        <taxon>Leucobacter</taxon>
    </lineage>
</organism>
<sequence length="215" mass="23733">MCATYGLGGGPHELGLTFDLPPMHEPESRELLAQWAREHRSKAAITGRHAKNLNPLIHEGYGKRTVELGWWWLHVGAEPAPFSAFNSRDDNLLAKWRDPLQRRAILPAHWYVEKGRTFAMPDDELFGIAAIVTPVAQADGQSLMTYSMVTRASLARAADVHPRMPLLLPREMHDTWLNPTQPGDAALVAEAVRASDDFAAEVVIISDPDSGATLV</sequence>
<dbReference type="Proteomes" id="UP000502677">
    <property type="component" value="Chromosome"/>
</dbReference>
<dbReference type="Pfam" id="PF02586">
    <property type="entry name" value="SRAP"/>
    <property type="match status" value="1"/>
</dbReference>
<keyword evidence="2" id="KW-1185">Reference proteome</keyword>
<dbReference type="InterPro" id="IPR003738">
    <property type="entry name" value="SRAP"/>
</dbReference>
<dbReference type="InterPro" id="IPR036590">
    <property type="entry name" value="SRAP-like"/>
</dbReference>
<dbReference type="Gene3D" id="3.90.1680.10">
    <property type="entry name" value="SOS response associated peptidase-like"/>
    <property type="match status" value="1"/>
</dbReference>
<accession>A0A6G7XIQ5</accession>
<dbReference type="AlphaFoldDB" id="A0A6G7XIQ5"/>
<evidence type="ECO:0000313" key="2">
    <source>
        <dbReference type="Proteomes" id="UP000502677"/>
    </source>
</evidence>
<evidence type="ECO:0000313" key="1">
    <source>
        <dbReference type="EMBL" id="QIK64366.1"/>
    </source>
</evidence>
<dbReference type="GO" id="GO:0003697">
    <property type="term" value="F:single-stranded DNA binding"/>
    <property type="evidence" value="ECO:0007669"/>
    <property type="project" value="InterPro"/>
</dbReference>